<dbReference type="InterPro" id="IPR016181">
    <property type="entry name" value="Acyl_CoA_acyltransferase"/>
</dbReference>
<feature type="transmembrane region" description="Helical" evidence="1">
    <location>
        <begin position="6"/>
        <end position="28"/>
    </location>
</feature>
<accession>A0A4R0Q690</accession>
<dbReference type="PROSITE" id="PS51729">
    <property type="entry name" value="GNAT_YJDJ"/>
    <property type="match status" value="1"/>
</dbReference>
<keyword evidence="1" id="KW-1133">Transmembrane helix</keyword>
<feature type="domain" description="N-acetyltransferase" evidence="2">
    <location>
        <begin position="42"/>
        <end position="127"/>
    </location>
</feature>
<keyword evidence="4" id="KW-1185">Reference proteome</keyword>
<evidence type="ECO:0000259" key="2">
    <source>
        <dbReference type="PROSITE" id="PS51729"/>
    </source>
</evidence>
<dbReference type="Proteomes" id="UP000293925">
    <property type="component" value="Unassembled WGS sequence"/>
</dbReference>
<dbReference type="PANTHER" id="PTHR31435">
    <property type="entry name" value="PROTEIN NATD1"/>
    <property type="match status" value="1"/>
</dbReference>
<dbReference type="Gene3D" id="3.40.630.30">
    <property type="match status" value="1"/>
</dbReference>
<sequence>MEERFAHYYVIHFTVSILLSEFIIDQFLPVLINHINMKENILNDKNNLQFQIVEGDDIAYLQYKYHNNSIALINIVVPKVFRRRGIASLLAAYAFDFAKLNSKPVLVYCPFAAHYVQNHPELSKQLDKEFHK</sequence>
<name>A0A4R0Q690_9SPHI</name>
<comment type="caution">
    <text evidence="3">The sequence shown here is derived from an EMBL/GenBank/DDBJ whole genome shotgun (WGS) entry which is preliminary data.</text>
</comment>
<organism evidence="3 4">
    <name type="scientific">Pedobacter psychrodurus</name>
    <dbReference type="NCBI Taxonomy" id="2530456"/>
    <lineage>
        <taxon>Bacteria</taxon>
        <taxon>Pseudomonadati</taxon>
        <taxon>Bacteroidota</taxon>
        <taxon>Sphingobacteriia</taxon>
        <taxon>Sphingobacteriales</taxon>
        <taxon>Sphingobacteriaceae</taxon>
        <taxon>Pedobacter</taxon>
    </lineage>
</organism>
<evidence type="ECO:0000313" key="4">
    <source>
        <dbReference type="Proteomes" id="UP000293925"/>
    </source>
</evidence>
<gene>
    <name evidence="3" type="ORF">EZ456_04770</name>
</gene>
<dbReference type="PANTHER" id="PTHR31435:SF9">
    <property type="entry name" value="PROTEIN NATD1"/>
    <property type="match status" value="1"/>
</dbReference>
<protein>
    <submittedName>
        <fullName evidence="3">N-acetyltransferase</fullName>
    </submittedName>
</protein>
<dbReference type="InterPro" id="IPR045057">
    <property type="entry name" value="Gcn5-rel_NAT"/>
</dbReference>
<keyword evidence="1" id="KW-0812">Transmembrane</keyword>
<dbReference type="EMBL" id="SJSO01000003">
    <property type="protein sequence ID" value="TCD28699.1"/>
    <property type="molecule type" value="Genomic_DNA"/>
</dbReference>
<dbReference type="SUPFAM" id="SSF55729">
    <property type="entry name" value="Acyl-CoA N-acyltransferases (Nat)"/>
    <property type="match status" value="1"/>
</dbReference>
<dbReference type="InterPro" id="IPR031165">
    <property type="entry name" value="GNAT_YJDJ"/>
</dbReference>
<keyword evidence="3" id="KW-0808">Transferase</keyword>
<keyword evidence="1" id="KW-0472">Membrane</keyword>
<dbReference type="AlphaFoldDB" id="A0A4R0Q690"/>
<evidence type="ECO:0000256" key="1">
    <source>
        <dbReference type="SAM" id="Phobius"/>
    </source>
</evidence>
<dbReference type="OrthoDB" id="1120671at2"/>
<reference evidence="3 4" key="1">
    <citation type="submission" date="2019-02" db="EMBL/GenBank/DDBJ databases">
        <title>Pedobacter sp. RP-3-21 sp. nov., isolated from Arctic soil.</title>
        <authorList>
            <person name="Dahal R.H."/>
        </authorList>
    </citation>
    <scope>NUCLEOTIDE SEQUENCE [LARGE SCALE GENOMIC DNA]</scope>
    <source>
        <strain evidence="3 4">RP-3-21</strain>
    </source>
</reference>
<dbReference type="Pfam" id="PF14542">
    <property type="entry name" value="Acetyltransf_CG"/>
    <property type="match status" value="1"/>
</dbReference>
<dbReference type="GO" id="GO:0016740">
    <property type="term" value="F:transferase activity"/>
    <property type="evidence" value="ECO:0007669"/>
    <property type="project" value="UniProtKB-KW"/>
</dbReference>
<proteinExistence type="predicted"/>
<evidence type="ECO:0000313" key="3">
    <source>
        <dbReference type="EMBL" id="TCD28699.1"/>
    </source>
</evidence>